<organism evidence="1 2">
    <name type="scientific">Gracilibacillus orientalis</name>
    <dbReference type="NCBI Taxonomy" id="334253"/>
    <lineage>
        <taxon>Bacteria</taxon>
        <taxon>Bacillati</taxon>
        <taxon>Bacillota</taxon>
        <taxon>Bacilli</taxon>
        <taxon>Bacillales</taxon>
        <taxon>Bacillaceae</taxon>
        <taxon>Gracilibacillus</taxon>
    </lineage>
</organism>
<dbReference type="OrthoDB" id="2988956at2"/>
<proteinExistence type="predicted"/>
<dbReference type="Pfam" id="PF26325">
    <property type="entry name" value="YhjD"/>
    <property type="match status" value="1"/>
</dbReference>
<keyword evidence="2" id="KW-1185">Reference proteome</keyword>
<dbReference type="EMBL" id="FOTR01000001">
    <property type="protein sequence ID" value="SFL38482.1"/>
    <property type="molecule type" value="Genomic_DNA"/>
</dbReference>
<protein>
    <submittedName>
        <fullName evidence="1">Uncharacterized protein</fullName>
    </submittedName>
</protein>
<dbReference type="InterPro" id="IPR058600">
    <property type="entry name" value="YhjD-like"/>
</dbReference>
<dbReference type="Proteomes" id="UP000198565">
    <property type="component" value="Unassembled WGS sequence"/>
</dbReference>
<sequence>MRNITDEEFKIANRYLFLSMAIEVIQKDLNTVRTNNIFKISEPYIHFLEAVEMKAIEERRELKQQMHKNRLSVLLTDKSDQFTEYTYYAKRKEEKRNYFNPAIRKKVLLIIEELFESVKMKVSS</sequence>
<dbReference type="RefSeq" id="WP_091480065.1">
    <property type="nucleotide sequence ID" value="NZ_FOTR01000001.1"/>
</dbReference>
<gene>
    <name evidence="1" type="ORF">SAMN04487943_101283</name>
</gene>
<reference evidence="2" key="1">
    <citation type="submission" date="2016-10" db="EMBL/GenBank/DDBJ databases">
        <authorList>
            <person name="Varghese N."/>
            <person name="Submissions S."/>
        </authorList>
    </citation>
    <scope>NUCLEOTIDE SEQUENCE [LARGE SCALE GENOMIC DNA]</scope>
    <source>
        <strain evidence="2">CGMCC 1.4250</strain>
    </source>
</reference>
<evidence type="ECO:0000313" key="1">
    <source>
        <dbReference type="EMBL" id="SFL38482.1"/>
    </source>
</evidence>
<accession>A0A1I4H843</accession>
<evidence type="ECO:0000313" key="2">
    <source>
        <dbReference type="Proteomes" id="UP000198565"/>
    </source>
</evidence>
<name>A0A1I4H843_9BACI</name>
<dbReference type="AlphaFoldDB" id="A0A1I4H843"/>